<gene>
    <name evidence="1" type="ORF">BJX63DRAFT_171775</name>
</gene>
<organism evidence="1 2">
    <name type="scientific">Aspergillus granulosus</name>
    <dbReference type="NCBI Taxonomy" id="176169"/>
    <lineage>
        <taxon>Eukaryota</taxon>
        <taxon>Fungi</taxon>
        <taxon>Dikarya</taxon>
        <taxon>Ascomycota</taxon>
        <taxon>Pezizomycotina</taxon>
        <taxon>Eurotiomycetes</taxon>
        <taxon>Eurotiomycetidae</taxon>
        <taxon>Eurotiales</taxon>
        <taxon>Aspergillaceae</taxon>
        <taxon>Aspergillus</taxon>
        <taxon>Aspergillus subgen. Nidulantes</taxon>
    </lineage>
</organism>
<accession>A0ABR4GT13</accession>
<reference evidence="1 2" key="1">
    <citation type="submission" date="2024-07" db="EMBL/GenBank/DDBJ databases">
        <title>Section-level genome sequencing and comparative genomics of Aspergillus sections Usti and Cavernicolus.</title>
        <authorList>
            <consortium name="Lawrence Berkeley National Laboratory"/>
            <person name="Nybo J.L."/>
            <person name="Vesth T.C."/>
            <person name="Theobald S."/>
            <person name="Frisvad J.C."/>
            <person name="Larsen T.O."/>
            <person name="Kjaerboelling I."/>
            <person name="Rothschild-Mancinelli K."/>
            <person name="Lyhne E.K."/>
            <person name="Kogle M.E."/>
            <person name="Barry K."/>
            <person name="Clum A."/>
            <person name="Na H."/>
            <person name="Ledsgaard L."/>
            <person name="Lin J."/>
            <person name="Lipzen A."/>
            <person name="Kuo A."/>
            <person name="Riley R."/>
            <person name="Mondo S."/>
            <person name="Labutti K."/>
            <person name="Haridas S."/>
            <person name="Pangalinan J."/>
            <person name="Salamov A.A."/>
            <person name="Simmons B.A."/>
            <person name="Magnuson J.K."/>
            <person name="Chen J."/>
            <person name="Drula E."/>
            <person name="Henrissat B."/>
            <person name="Wiebenga A."/>
            <person name="Lubbers R.J."/>
            <person name="Gomes A.C."/>
            <person name="Makela M.R."/>
            <person name="Stajich J."/>
            <person name="Grigoriev I.V."/>
            <person name="Mortensen U.H."/>
            <person name="De Vries R.P."/>
            <person name="Baker S.E."/>
            <person name="Andersen M.R."/>
        </authorList>
    </citation>
    <scope>NUCLEOTIDE SEQUENCE [LARGE SCALE GENOMIC DNA]</scope>
    <source>
        <strain evidence="1 2">CBS 588.65</strain>
    </source>
</reference>
<comment type="caution">
    <text evidence="1">The sequence shown here is derived from an EMBL/GenBank/DDBJ whole genome shotgun (WGS) entry which is preliminary data.</text>
</comment>
<sequence length="153" mass="16875">MGTCQKALVQSAPETKIVYQPSRSIDIDCLLSPPVQRFHCRKDGLPEVHPLHCKLATEQTSRLDSQHWHHPIAHISGIAGIPGQDERGRFSRGIITDIICTCRPYTMSWQASSSYDPPGIQRVTGSGLLGTLRIVAKRNKLIGIVVLWNSVGV</sequence>
<name>A0ABR4GT13_9EURO</name>
<dbReference type="EMBL" id="JBFXLT010000296">
    <property type="protein sequence ID" value="KAL2801600.1"/>
    <property type="molecule type" value="Genomic_DNA"/>
</dbReference>
<dbReference type="Proteomes" id="UP001610334">
    <property type="component" value="Unassembled WGS sequence"/>
</dbReference>
<protein>
    <submittedName>
        <fullName evidence="1">Uncharacterized protein</fullName>
    </submittedName>
</protein>
<evidence type="ECO:0000313" key="1">
    <source>
        <dbReference type="EMBL" id="KAL2801600.1"/>
    </source>
</evidence>
<proteinExistence type="predicted"/>
<evidence type="ECO:0000313" key="2">
    <source>
        <dbReference type="Proteomes" id="UP001610334"/>
    </source>
</evidence>
<keyword evidence="2" id="KW-1185">Reference proteome</keyword>